<dbReference type="Gene3D" id="3.30.200.20">
    <property type="entry name" value="Phosphorylase Kinase, domain 1"/>
    <property type="match status" value="1"/>
</dbReference>
<dbReference type="InterPro" id="IPR038408">
    <property type="entry name" value="GNK2_sf"/>
</dbReference>
<dbReference type="CDD" id="cd23509">
    <property type="entry name" value="Gnk2-like"/>
    <property type="match status" value="2"/>
</dbReference>
<dbReference type="SMR" id="A0A1P8B395"/>
<dbReference type="GeneID" id="826751"/>
<dbReference type="EMBL" id="CP002687">
    <property type="protein sequence ID" value="ANM66069.1"/>
    <property type="molecule type" value="Genomic_DNA"/>
</dbReference>
<evidence type="ECO:0000256" key="1">
    <source>
        <dbReference type="ARBA" id="ARBA00004167"/>
    </source>
</evidence>
<feature type="binding site" evidence="16">
    <location>
        <position position="374"/>
    </location>
    <ligand>
        <name>ATP</name>
        <dbReference type="ChEBI" id="CHEBI:30616"/>
    </ligand>
</feature>
<dbReference type="PROSITE" id="PS50011">
    <property type="entry name" value="PROTEIN_KINASE_DOM"/>
    <property type="match status" value="1"/>
</dbReference>
<dbReference type="InterPro" id="IPR001245">
    <property type="entry name" value="Ser-Thr/Tyr_kinase_cat_dom"/>
</dbReference>
<evidence type="ECO:0000256" key="15">
    <source>
        <dbReference type="ARBA" id="ARBA00047951"/>
    </source>
</evidence>
<proteinExistence type="evidence at protein level"/>
<evidence type="ECO:0000256" key="11">
    <source>
        <dbReference type="ARBA" id="ARBA00023136"/>
    </source>
</evidence>
<organism evidence="22 23">
    <name type="scientific">Arabidopsis thaliana</name>
    <name type="common">Mouse-ear cress</name>
    <dbReference type="NCBI Taxonomy" id="3702"/>
    <lineage>
        <taxon>Eukaryota</taxon>
        <taxon>Viridiplantae</taxon>
        <taxon>Streptophyta</taxon>
        <taxon>Embryophyta</taxon>
        <taxon>Tracheophyta</taxon>
        <taxon>Spermatophyta</taxon>
        <taxon>Magnoliopsida</taxon>
        <taxon>eudicotyledons</taxon>
        <taxon>Gunneridae</taxon>
        <taxon>Pentapetalae</taxon>
        <taxon>rosids</taxon>
        <taxon>malvids</taxon>
        <taxon>Brassicales</taxon>
        <taxon>Brassicaceae</taxon>
        <taxon>Camelineae</taxon>
        <taxon>Arabidopsis</taxon>
    </lineage>
</organism>
<comment type="subcellular location">
    <subcellularLocation>
        <location evidence="1">Membrane</location>
        <topology evidence="1">Single-pass membrane protein</topology>
    </subcellularLocation>
</comment>
<dbReference type="Gene3D" id="1.10.510.10">
    <property type="entry name" value="Transferase(Phosphotransferase) domain 1"/>
    <property type="match status" value="1"/>
</dbReference>
<dbReference type="GO" id="GO:0004674">
    <property type="term" value="F:protein serine/threonine kinase activity"/>
    <property type="evidence" value="ECO:0007669"/>
    <property type="project" value="UniProtKB-KW"/>
</dbReference>
<keyword evidence="11 17" id="KW-0472">Membrane</keyword>
<comment type="catalytic activity">
    <reaction evidence="14">
        <text>L-seryl-[protein] + ATP = O-phospho-L-seryl-[protein] + ADP + H(+)</text>
        <dbReference type="Rhea" id="RHEA:17989"/>
        <dbReference type="Rhea" id="RHEA-COMP:9863"/>
        <dbReference type="Rhea" id="RHEA-COMP:11604"/>
        <dbReference type="ChEBI" id="CHEBI:15378"/>
        <dbReference type="ChEBI" id="CHEBI:29999"/>
        <dbReference type="ChEBI" id="CHEBI:30616"/>
        <dbReference type="ChEBI" id="CHEBI:83421"/>
        <dbReference type="ChEBI" id="CHEBI:456216"/>
    </reaction>
</comment>
<dbReference type="Pfam" id="PF01657">
    <property type="entry name" value="Stress-antifung"/>
    <property type="match status" value="2"/>
</dbReference>
<dbReference type="PANTHER" id="PTHR27002">
    <property type="entry name" value="RECEPTOR-LIKE SERINE/THREONINE-PROTEIN KINASE SD1-8"/>
    <property type="match status" value="1"/>
</dbReference>
<dbReference type="InterPro" id="IPR002902">
    <property type="entry name" value="GNK2"/>
</dbReference>
<feature type="domain" description="Gnk2-homologous" evidence="20">
    <location>
        <begin position="22"/>
        <end position="129"/>
    </location>
</feature>
<dbReference type="AlphaFoldDB" id="A0A1P8B395"/>
<evidence type="ECO:0000313" key="21">
    <source>
        <dbReference type="Araport" id="AT4G11460"/>
    </source>
</evidence>
<keyword evidence="7 16" id="KW-0547">Nucleotide-binding</keyword>
<keyword evidence="2" id="KW-0723">Serine/threonine-protein kinase</keyword>
<dbReference type="GO" id="GO:0016020">
    <property type="term" value="C:membrane"/>
    <property type="evidence" value="ECO:0007669"/>
    <property type="project" value="UniProtKB-SubCell"/>
</dbReference>
<dbReference type="PROSITE" id="PS00108">
    <property type="entry name" value="PROTEIN_KINASE_ST"/>
    <property type="match status" value="1"/>
</dbReference>
<dbReference type="FunFam" id="3.30.430.20:FF:000007">
    <property type="entry name" value="Cysteine-rich receptor-like protein kinase 11"/>
    <property type="match status" value="1"/>
</dbReference>
<dbReference type="Pfam" id="PF07714">
    <property type="entry name" value="PK_Tyr_Ser-Thr"/>
    <property type="match status" value="1"/>
</dbReference>
<keyword evidence="3" id="KW-0808">Transferase</keyword>
<evidence type="ECO:0000256" key="13">
    <source>
        <dbReference type="ARBA" id="ARBA00023180"/>
    </source>
</evidence>
<evidence type="ECO:0000256" key="12">
    <source>
        <dbReference type="ARBA" id="ARBA00023170"/>
    </source>
</evidence>
<dbReference type="ExpressionAtlas" id="A0A1P8B395">
    <property type="expression patterns" value="baseline and differential"/>
</dbReference>
<feature type="domain" description="Gnk2-homologous" evidence="20">
    <location>
        <begin position="135"/>
        <end position="250"/>
    </location>
</feature>
<keyword evidence="4 17" id="KW-0812">Transmembrane</keyword>
<keyword evidence="9 16" id="KW-0067">ATP-binding</keyword>
<dbReference type="FunFam" id="3.30.430.20:FF:000003">
    <property type="entry name" value="Cysteine-rich RLK (RECEPTOR-like protein kinase) 10"/>
    <property type="match status" value="1"/>
</dbReference>
<evidence type="ECO:0000256" key="18">
    <source>
        <dbReference type="SAM" id="SignalP"/>
    </source>
</evidence>
<dbReference type="Proteomes" id="UP000006548">
    <property type="component" value="Chromosome 4"/>
</dbReference>
<feature type="transmembrane region" description="Helical" evidence="17">
    <location>
        <begin position="286"/>
        <end position="306"/>
    </location>
</feature>
<dbReference type="FunFam" id="1.10.510.10:FF:000129">
    <property type="entry name" value="cysteine-rich receptor-like protein kinase 10"/>
    <property type="match status" value="1"/>
</dbReference>
<keyword evidence="8" id="KW-0418">Kinase</keyword>
<comment type="catalytic activity">
    <reaction evidence="15">
        <text>L-threonyl-[protein] + ATP = O-phospho-L-threonyl-[protein] + ADP + H(+)</text>
        <dbReference type="Rhea" id="RHEA:46608"/>
        <dbReference type="Rhea" id="RHEA-COMP:11060"/>
        <dbReference type="Rhea" id="RHEA-COMP:11605"/>
        <dbReference type="ChEBI" id="CHEBI:15378"/>
        <dbReference type="ChEBI" id="CHEBI:30013"/>
        <dbReference type="ChEBI" id="CHEBI:30616"/>
        <dbReference type="ChEBI" id="CHEBI:61977"/>
        <dbReference type="ChEBI" id="CHEBI:456216"/>
    </reaction>
</comment>
<evidence type="ECO:0007829" key="25">
    <source>
        <dbReference type="PeptideAtlas" id="A0A1P8B395"/>
    </source>
</evidence>
<evidence type="ECO:0000259" key="19">
    <source>
        <dbReference type="PROSITE" id="PS50011"/>
    </source>
</evidence>
<evidence type="ECO:0000256" key="9">
    <source>
        <dbReference type="ARBA" id="ARBA00022840"/>
    </source>
</evidence>
<keyword evidence="13" id="KW-0325">Glycoprotein</keyword>
<reference evidence="23" key="2">
    <citation type="journal article" date="2017" name="Plant J.">
        <title>Araport11: a complete reannotation of the Arabidopsis thaliana reference genome.</title>
        <authorList>
            <person name="Cheng C.Y."/>
            <person name="Krishnakumar V."/>
            <person name="Chan A.P."/>
            <person name="Thibaud-Nissen F."/>
            <person name="Schobel S."/>
            <person name="Town C.D."/>
        </authorList>
    </citation>
    <scope>GENOME REANNOTATION</scope>
    <source>
        <strain evidence="23">cv. Columbia</strain>
    </source>
</reference>
<evidence type="ECO:0000313" key="23">
    <source>
        <dbReference type="Proteomes" id="UP000006548"/>
    </source>
</evidence>
<reference evidence="22 23" key="1">
    <citation type="journal article" date="1999" name="Nature">
        <title>Sequence and analysis of chromosome 4 of the plant Arabidopsis thaliana.</title>
        <authorList>
            <consortium name="EU"/>
            <consortium name="CSHL and WU Arabidopsis Sequencing Project"/>
            <person name="Mayer K."/>
            <person name="Schuller C."/>
            <person name="Wambutt R."/>
            <person name="Murphy G."/>
            <person name="Volckaert G."/>
            <person name="Pohl T."/>
            <person name="Dusterhoft A."/>
            <person name="Stiekema W."/>
            <person name="Entian K.D."/>
            <person name="Terryn N."/>
            <person name="Harris B."/>
            <person name="Ansorge W."/>
            <person name="Brandt P."/>
            <person name="Grivell L."/>
            <person name="Rieger M."/>
            <person name="Weichselgartner M."/>
            <person name="de Simone V."/>
            <person name="Obermaier B."/>
            <person name="Mache R."/>
            <person name="Muller M."/>
            <person name="Kreis M."/>
            <person name="Delseny M."/>
            <person name="Puigdomenech P."/>
            <person name="Watson M."/>
            <person name="Schmidtheini T."/>
            <person name="Reichert B."/>
            <person name="Portatelle D."/>
            <person name="Perez-Alonso M."/>
            <person name="Boutry M."/>
            <person name="Bancroft I."/>
            <person name="Vos P."/>
            <person name="Hoheisel J."/>
            <person name="Zimmermann W."/>
            <person name="Wedler H."/>
            <person name="Ridley P."/>
            <person name="Langham S.A."/>
            <person name="McCullagh B."/>
            <person name="Bilham L."/>
            <person name="Robben J."/>
            <person name="Van der Schueren J."/>
            <person name="Grymonprez B."/>
            <person name="Chuang Y.J."/>
            <person name="Vandenbussche F."/>
            <person name="Braeken M."/>
            <person name="Weltjens I."/>
            <person name="Voet M."/>
            <person name="Bastiaens I."/>
            <person name="Aert R."/>
            <person name="Defoor E."/>
            <person name="Weitzenegger T."/>
            <person name="Bothe G."/>
            <person name="Ramsperger U."/>
            <person name="Hilbert H."/>
            <person name="Braun M."/>
            <person name="Holzer E."/>
            <person name="Brandt A."/>
            <person name="Peters S."/>
            <person name="van Staveren M."/>
            <person name="Dirske W."/>
            <person name="Mooijman P."/>
            <person name="Klein Lankhorst R."/>
            <person name="Rose M."/>
            <person name="Hauf J."/>
            <person name="Kotter P."/>
            <person name="Berneiser S."/>
            <person name="Hempel S."/>
            <person name="Feldpausch M."/>
            <person name="Lamberth S."/>
            <person name="Van den Daele H."/>
            <person name="De Keyser A."/>
            <person name="Buysshaert C."/>
            <person name="Gielen J."/>
            <person name="Villarroel R."/>
            <person name="De Clercq R."/>
            <person name="Van Montagu M."/>
            <person name="Rogers J."/>
            <person name="Cronin A."/>
            <person name="Quail M."/>
            <person name="Bray-Allen S."/>
            <person name="Clark L."/>
            <person name="Doggett J."/>
            <person name="Hall S."/>
            <person name="Kay M."/>
            <person name="Lennard N."/>
            <person name="McLay K."/>
            <person name="Mayes R."/>
            <person name="Pettett A."/>
            <person name="Rajandream M.A."/>
            <person name="Lyne M."/>
            <person name="Benes V."/>
            <person name="Rechmann S."/>
            <person name="Borkova D."/>
            <person name="Blocker H."/>
            <person name="Scharfe M."/>
            <person name="Grimm M."/>
            <person name="Lohnert T.H."/>
            <person name="Dose S."/>
            <person name="de Haan M."/>
            <person name="Maarse A."/>
            <person name="Schafer M."/>
            <person name="Muller-Auer S."/>
            <person name="Gabel C."/>
            <person name="Fuchs M."/>
            <person name="Fartmann B."/>
            <person name="Granderath K."/>
            <person name="Dauner D."/>
            <person name="Herzl A."/>
            <person name="Neumann S."/>
            <person name="Argiriou A."/>
            <person name="Vitale D."/>
            <person name="Liguori R."/>
            <person name="Piravandi E."/>
            <person name="Massenet O."/>
            <person name="Quigley F."/>
            <person name="Clabauld G."/>
            <person name="Mundlein A."/>
            <person name="Felber R."/>
            <person name="Schnabl S."/>
            <person name="Hiller R."/>
            <person name="Schmidt W."/>
            <person name="Lecharny A."/>
            <person name="Aubourg S."/>
            <person name="Chefdor F."/>
            <person name="Cooke R."/>
            <person name="Berger C."/>
            <person name="Montfort A."/>
            <person name="Casacuberta E."/>
            <person name="Gibbons T."/>
            <person name="Weber N."/>
            <person name="Vandenbol M."/>
            <person name="Bargues M."/>
            <person name="Terol J."/>
            <person name="Torres A."/>
            <person name="Perez-Perez A."/>
            <person name="Purnelle B."/>
            <person name="Bent E."/>
            <person name="Johnson S."/>
            <person name="Tacon D."/>
            <person name="Jesse T."/>
            <person name="Heijnen L."/>
            <person name="Schwarz S."/>
            <person name="Scholler P."/>
            <person name="Heber S."/>
            <person name="Francs P."/>
            <person name="Bielke C."/>
            <person name="Frishman D."/>
            <person name="Haase D."/>
            <person name="Lemcke K."/>
            <person name="Mewes H.W."/>
            <person name="Stocker S."/>
            <person name="Zaccaria P."/>
            <person name="Bevan M."/>
            <person name="Wilson R.K."/>
            <person name="de la Bastide M."/>
            <person name="Habermann K."/>
            <person name="Parnell L."/>
            <person name="Dedhia N."/>
            <person name="Gnoj L."/>
            <person name="Schutz K."/>
            <person name="Huang E."/>
            <person name="Spiegel L."/>
            <person name="Sehkon M."/>
            <person name="Murray J."/>
            <person name="Sheet P."/>
            <person name="Cordes M."/>
            <person name="Abu-Threideh J."/>
            <person name="Stoneking T."/>
            <person name="Kalicki J."/>
            <person name="Graves T."/>
            <person name="Harmon G."/>
            <person name="Edwards J."/>
            <person name="Latreille P."/>
            <person name="Courtney L."/>
            <person name="Cloud J."/>
            <person name="Abbott A."/>
            <person name="Scott K."/>
            <person name="Johnson D."/>
            <person name="Minx P."/>
            <person name="Bentley D."/>
            <person name="Fulton B."/>
            <person name="Miller N."/>
            <person name="Greco T."/>
            <person name="Kemp K."/>
            <person name="Kramer J."/>
            <person name="Fulton L."/>
            <person name="Mardis E."/>
            <person name="Dante M."/>
            <person name="Pepin K."/>
            <person name="Hillier L."/>
            <person name="Nelson J."/>
            <person name="Spieth J."/>
            <person name="Ryan E."/>
            <person name="Andrews S."/>
            <person name="Geisel C."/>
            <person name="Layman D."/>
            <person name="Du H."/>
            <person name="Ali J."/>
            <person name="Berghoff A."/>
            <person name="Jones K."/>
            <person name="Drone K."/>
            <person name="Cotton M."/>
            <person name="Joshu C."/>
            <person name="Antonoiu B."/>
            <person name="Zidanic M."/>
            <person name="Strong C."/>
            <person name="Sun H."/>
            <person name="Lamar B."/>
            <person name="Yordan C."/>
            <person name="Ma P."/>
            <person name="Zhong J."/>
            <person name="Preston R."/>
            <person name="Vil D."/>
            <person name="Shekher M."/>
            <person name="Matero A."/>
            <person name="Shah R."/>
            <person name="Swaby I.K."/>
            <person name="O'Shaughnessy A."/>
            <person name="Rodriguez M."/>
            <person name="Hoffmann J."/>
            <person name="Till S."/>
            <person name="Granat S."/>
            <person name="Shohdy N."/>
            <person name="Hasegawa A."/>
            <person name="Hameed A."/>
            <person name="Lodhi M."/>
            <person name="Johnson A."/>
            <person name="Chen E."/>
            <person name="Marra M."/>
            <person name="Martienssen R."/>
            <person name="McCombie W.R."/>
        </authorList>
    </citation>
    <scope>NUCLEOTIDE SEQUENCE [LARGE SCALE GENOMIC DNA]</scope>
    <source>
        <strain evidence="23">cv. Columbia</strain>
    </source>
</reference>
<dbReference type="Araport" id="AT4G11460"/>
<evidence type="ECO:0000256" key="16">
    <source>
        <dbReference type="PROSITE-ProRule" id="PRU10141"/>
    </source>
</evidence>
<evidence type="ECO:0000256" key="4">
    <source>
        <dbReference type="ARBA" id="ARBA00022692"/>
    </source>
</evidence>
<dbReference type="InterPro" id="IPR017441">
    <property type="entry name" value="Protein_kinase_ATP_BS"/>
</dbReference>
<keyword evidence="25" id="KW-1267">Proteomics identification</keyword>
<dbReference type="GO" id="GO:0005524">
    <property type="term" value="F:ATP binding"/>
    <property type="evidence" value="ECO:0007669"/>
    <property type="project" value="UniProtKB-UniRule"/>
</dbReference>
<evidence type="ECO:0000259" key="20">
    <source>
        <dbReference type="PROSITE" id="PS51473"/>
    </source>
</evidence>
<evidence type="ECO:0000256" key="2">
    <source>
        <dbReference type="ARBA" id="ARBA00022527"/>
    </source>
</evidence>
<evidence type="ECO:0000256" key="6">
    <source>
        <dbReference type="ARBA" id="ARBA00022737"/>
    </source>
</evidence>
<dbReference type="InterPro" id="IPR000719">
    <property type="entry name" value="Prot_kinase_dom"/>
</dbReference>
<dbReference type="TAIR" id="AT4G11460">
    <property type="gene designation" value="CRK30"/>
</dbReference>
<sequence>MRQNNLFSLIFWLVPVSLIIVVSAQLCSEKFGTFTPGGTFDKNRRIILSSLPSEVTAQDGFYNASIGTDPDQLYAMGMCIPGAKQKLCRDCIMDVTRQLIQTCPNQTAAIHWSGGGKTVCMARYYNQPSSRPLDLESVSIGYNVGNLSTNLTDFDRLWERLIAHMVTKASSASIKYLSFDNSRFYAADETNLTNSQMVYALMQCTPDVSPSNCNTCLKQSVDDYVGCCHGKQGGYVYRPSCIFRWDLYPFNGAFDLLTLAPPPSSQLQSPPPVTNKDEKTIHTGTIIGIVIVVAMVIIMALLALGVSVCRSRKKYQAFASETADDITTVGYLQFDIKDIEAATSNFLASNKIGQGGFGEVYKGTLSNGTEVAVKRLSRTSDQGELEFKNEVLLVAKLQHRNLVRLLGFALQGEEKILVFEFVPNKSLDYFLFDPTKKGQLDWTRRYNIIGGITRGLLYLHQDSRLTIIHRDIKASNILLDADMNPKIADFGMARNFRDHQTEDSTGRVVGTFGYMPPEYVAHGQFSTKSDVYSFGVLILEIVSGRKNSSFYQMDGSVCNLVTYVWRLWNTDSSLELVDPAISGSYEKDEVTRCIHIGLLCVQENPVNRPALSTIFQMLTNSSITLNVPQPPGFFFRNRPESDTLRRGLEPDQYNNESVTCSIDNATITTLLGKTLASALCCITSTLFSKSMYRNTED</sequence>
<dbReference type="FunFam" id="3.30.200.20:FF:000142">
    <property type="entry name" value="Cysteine-rich receptor-like protein kinase 10"/>
    <property type="match status" value="1"/>
</dbReference>
<evidence type="ECO:0000256" key="5">
    <source>
        <dbReference type="ARBA" id="ARBA00022729"/>
    </source>
</evidence>
<dbReference type="InterPro" id="IPR011009">
    <property type="entry name" value="Kinase-like_dom_sf"/>
</dbReference>
<feature type="signal peptide" evidence="18">
    <location>
        <begin position="1"/>
        <end position="24"/>
    </location>
</feature>
<evidence type="ECO:0000256" key="3">
    <source>
        <dbReference type="ARBA" id="ARBA00022679"/>
    </source>
</evidence>
<keyword evidence="12" id="KW-0675">Receptor</keyword>
<protein>
    <submittedName>
        <fullName evidence="22">Cysteine-rich RLK (RECEPTOR-like protein kinase) 30</fullName>
    </submittedName>
</protein>
<dbReference type="RefSeq" id="NP_001327991.1">
    <property type="nucleotide sequence ID" value="NM_001340713.1"/>
</dbReference>
<dbReference type="PANTHER" id="PTHR27002:SF1025">
    <property type="entry name" value="CYSTEINE-RICH RECEPTOR-LIKE PROTEIN KINASE 30-RELATED"/>
    <property type="match status" value="1"/>
</dbReference>
<gene>
    <name evidence="22 24" type="primary">CRK30</name>
    <name evidence="21 22" type="ordered locus">At4g11460</name>
    <name evidence="22" type="ORF">F25E4.80</name>
    <name evidence="22" type="ORF">F25E4_80</name>
</gene>
<keyword evidence="23" id="KW-1185">Reference proteome</keyword>
<evidence type="ECO:0000256" key="17">
    <source>
        <dbReference type="SAM" id="Phobius"/>
    </source>
</evidence>
<evidence type="ECO:0000256" key="10">
    <source>
        <dbReference type="ARBA" id="ARBA00022989"/>
    </source>
</evidence>
<dbReference type="PROSITE" id="PS00107">
    <property type="entry name" value="PROTEIN_KINASE_ATP"/>
    <property type="match status" value="1"/>
</dbReference>
<dbReference type="PROSITE" id="PS51473">
    <property type="entry name" value="GNK2"/>
    <property type="match status" value="2"/>
</dbReference>
<evidence type="ECO:0000256" key="7">
    <source>
        <dbReference type="ARBA" id="ARBA00022741"/>
    </source>
</evidence>
<keyword evidence="10 17" id="KW-1133">Transmembrane helix</keyword>
<name>A0A1P8B395_ARATH</name>
<evidence type="ECO:0000256" key="8">
    <source>
        <dbReference type="ARBA" id="ARBA00022777"/>
    </source>
</evidence>
<dbReference type="CDD" id="cd14066">
    <property type="entry name" value="STKc_IRAK"/>
    <property type="match status" value="1"/>
</dbReference>
<evidence type="ECO:0000313" key="22">
    <source>
        <dbReference type="EMBL" id="ANM66069.1"/>
    </source>
</evidence>
<keyword evidence="5 18" id="KW-0732">Signal</keyword>
<accession>A0A1P8B395</accession>
<dbReference type="ProteomicsDB" id="206288"/>
<evidence type="ECO:0000313" key="24">
    <source>
        <dbReference type="TAIR" id="AT4G11460"/>
    </source>
</evidence>
<evidence type="ECO:0000256" key="14">
    <source>
        <dbReference type="ARBA" id="ARBA00047558"/>
    </source>
</evidence>
<dbReference type="SUPFAM" id="SSF56112">
    <property type="entry name" value="Protein kinase-like (PK-like)"/>
    <property type="match status" value="1"/>
</dbReference>
<feature type="domain" description="Protein kinase" evidence="19">
    <location>
        <begin position="346"/>
        <end position="623"/>
    </location>
</feature>
<keyword evidence="6" id="KW-0677">Repeat</keyword>
<dbReference type="GO" id="GO:0006979">
    <property type="term" value="P:response to oxidative stress"/>
    <property type="evidence" value="ECO:0007669"/>
    <property type="project" value="UniProtKB-ARBA"/>
</dbReference>
<dbReference type="InterPro" id="IPR008271">
    <property type="entry name" value="Ser/Thr_kinase_AS"/>
</dbReference>
<dbReference type="SMART" id="SM00220">
    <property type="entry name" value="S_TKc"/>
    <property type="match status" value="1"/>
</dbReference>
<feature type="chain" id="PRO_5010246207" evidence="18">
    <location>
        <begin position="25"/>
        <end position="697"/>
    </location>
</feature>
<dbReference type="Gene3D" id="3.30.430.20">
    <property type="entry name" value="Gnk2 domain, C-X8-C-X2-C motif"/>
    <property type="match status" value="2"/>
</dbReference>